<keyword evidence="2" id="KW-1185">Reference proteome</keyword>
<name>A0A5J6MKW1_9PROT</name>
<protein>
    <submittedName>
        <fullName evidence="1">Uncharacterized protein</fullName>
    </submittedName>
</protein>
<dbReference type="EMBL" id="CP042906">
    <property type="protein sequence ID" value="QEX18232.1"/>
    <property type="molecule type" value="Genomic_DNA"/>
</dbReference>
<gene>
    <name evidence="1" type="ORF">FRZ44_35370</name>
</gene>
<evidence type="ECO:0000313" key="2">
    <source>
        <dbReference type="Proteomes" id="UP000326202"/>
    </source>
</evidence>
<sequence>MGSVRSRGLVAGASLPVFSLNAAAMRSIRETAATPFRAGKMLALTDSSPHLWFSP</sequence>
<reference evidence="1 2" key="1">
    <citation type="submission" date="2019-08" db="EMBL/GenBank/DDBJ databases">
        <title>Hyperibacter terrae gen. nov., sp. nov. and Hyperibacter viscosus sp. nov., two new members in the family Rhodospirillaceae isolated from the rhizosphere of Hypericum perforatum.</title>
        <authorList>
            <person name="Noviana Z."/>
        </authorList>
    </citation>
    <scope>NUCLEOTIDE SEQUENCE [LARGE SCALE GENOMIC DNA]</scope>
    <source>
        <strain evidence="1 2">R5913</strain>
    </source>
</reference>
<dbReference type="AlphaFoldDB" id="A0A5J6MKW1"/>
<accession>A0A5J6MKW1</accession>
<proteinExistence type="predicted"/>
<evidence type="ECO:0000313" key="1">
    <source>
        <dbReference type="EMBL" id="QEX18232.1"/>
    </source>
</evidence>
<dbReference type="Proteomes" id="UP000326202">
    <property type="component" value="Chromosome"/>
</dbReference>
<organism evidence="1 2">
    <name type="scientific">Hypericibacter terrae</name>
    <dbReference type="NCBI Taxonomy" id="2602015"/>
    <lineage>
        <taxon>Bacteria</taxon>
        <taxon>Pseudomonadati</taxon>
        <taxon>Pseudomonadota</taxon>
        <taxon>Alphaproteobacteria</taxon>
        <taxon>Rhodospirillales</taxon>
        <taxon>Dongiaceae</taxon>
        <taxon>Hypericibacter</taxon>
    </lineage>
</organism>
<dbReference type="KEGG" id="htq:FRZ44_35370"/>